<dbReference type="Pfam" id="PF02518">
    <property type="entry name" value="HATPase_c"/>
    <property type="match status" value="1"/>
</dbReference>
<evidence type="ECO:0000313" key="7">
    <source>
        <dbReference type="EMBL" id="CUQ40625.1"/>
    </source>
</evidence>
<reference evidence="7 8" key="1">
    <citation type="submission" date="2015-09" db="EMBL/GenBank/DDBJ databases">
        <authorList>
            <consortium name="Pathogen Informatics"/>
        </authorList>
    </citation>
    <scope>NUCLEOTIDE SEQUENCE [LARGE SCALE GENOMIC DNA]</scope>
    <source>
        <strain evidence="7 8">2789STDY5834957</strain>
    </source>
</reference>
<evidence type="ECO:0000256" key="4">
    <source>
        <dbReference type="ARBA" id="ARBA00022777"/>
    </source>
</evidence>
<sequence length="147" mass="16407">MNIGSNAVKYNHDGGSVTVTCREVSYTDTTAEYELTCTDTGISMSEEFQKRAFEPFAQEGQLARTKYAGTGLGLAISRKLIELQGGTLFFESIQGKGTKFILHISFEISAEEQKKKFHMYQNCSVEGIQVLLVEDNELNMEIAEFLL</sequence>
<gene>
    <name evidence="7" type="primary">bvgS_2</name>
    <name evidence="7" type="ORF">ERS852569_03711</name>
</gene>
<dbReference type="InterPro" id="IPR036890">
    <property type="entry name" value="HATPase_C_sf"/>
</dbReference>
<dbReference type="Gene3D" id="3.30.565.10">
    <property type="entry name" value="Histidine kinase-like ATPase, C-terminal domain"/>
    <property type="match status" value="1"/>
</dbReference>
<evidence type="ECO:0000256" key="2">
    <source>
        <dbReference type="ARBA" id="ARBA00012438"/>
    </source>
</evidence>
<dbReference type="Proteomes" id="UP000095762">
    <property type="component" value="Unassembled WGS sequence"/>
</dbReference>
<dbReference type="SMART" id="SM00387">
    <property type="entry name" value="HATPase_c"/>
    <property type="match status" value="1"/>
</dbReference>
<name>A0A174W998_9FIRM</name>
<evidence type="ECO:0000259" key="6">
    <source>
        <dbReference type="PROSITE" id="PS50109"/>
    </source>
</evidence>
<organism evidence="7 8">
    <name type="scientific">Blautia obeum</name>
    <dbReference type="NCBI Taxonomy" id="40520"/>
    <lineage>
        <taxon>Bacteria</taxon>
        <taxon>Bacillati</taxon>
        <taxon>Bacillota</taxon>
        <taxon>Clostridia</taxon>
        <taxon>Lachnospirales</taxon>
        <taxon>Lachnospiraceae</taxon>
        <taxon>Blautia</taxon>
    </lineage>
</organism>
<proteinExistence type="predicted"/>
<dbReference type="InterPro" id="IPR003594">
    <property type="entry name" value="HATPase_dom"/>
</dbReference>
<dbReference type="GO" id="GO:0009927">
    <property type="term" value="F:histidine phosphotransfer kinase activity"/>
    <property type="evidence" value="ECO:0007669"/>
    <property type="project" value="TreeGrafter"/>
</dbReference>
<dbReference type="PRINTS" id="PR00344">
    <property type="entry name" value="BCTRLSENSOR"/>
</dbReference>
<dbReference type="EMBL" id="CZBP01000046">
    <property type="protein sequence ID" value="CUQ40625.1"/>
    <property type="molecule type" value="Genomic_DNA"/>
</dbReference>
<dbReference type="AlphaFoldDB" id="A0A174W998"/>
<dbReference type="InterPro" id="IPR004358">
    <property type="entry name" value="Sig_transdc_His_kin-like_C"/>
</dbReference>
<dbReference type="GO" id="GO:0000155">
    <property type="term" value="F:phosphorelay sensor kinase activity"/>
    <property type="evidence" value="ECO:0007669"/>
    <property type="project" value="TreeGrafter"/>
</dbReference>
<feature type="domain" description="Histidine kinase" evidence="6">
    <location>
        <begin position="1"/>
        <end position="108"/>
    </location>
</feature>
<dbReference type="GO" id="GO:0005886">
    <property type="term" value="C:plasma membrane"/>
    <property type="evidence" value="ECO:0007669"/>
    <property type="project" value="TreeGrafter"/>
</dbReference>
<dbReference type="SUPFAM" id="SSF55874">
    <property type="entry name" value="ATPase domain of HSP90 chaperone/DNA topoisomerase II/histidine kinase"/>
    <property type="match status" value="1"/>
</dbReference>
<evidence type="ECO:0000256" key="1">
    <source>
        <dbReference type="ARBA" id="ARBA00000085"/>
    </source>
</evidence>
<evidence type="ECO:0000256" key="5">
    <source>
        <dbReference type="ARBA" id="ARBA00023012"/>
    </source>
</evidence>
<keyword evidence="4" id="KW-0418">Kinase</keyword>
<dbReference type="InterPro" id="IPR005467">
    <property type="entry name" value="His_kinase_dom"/>
</dbReference>
<comment type="catalytic activity">
    <reaction evidence="1">
        <text>ATP + protein L-histidine = ADP + protein N-phospho-L-histidine.</text>
        <dbReference type="EC" id="2.7.13.3"/>
    </reaction>
</comment>
<evidence type="ECO:0000313" key="8">
    <source>
        <dbReference type="Proteomes" id="UP000095762"/>
    </source>
</evidence>
<accession>A0A174W998</accession>
<dbReference type="PANTHER" id="PTHR43047">
    <property type="entry name" value="TWO-COMPONENT HISTIDINE PROTEIN KINASE"/>
    <property type="match status" value="1"/>
</dbReference>
<dbReference type="PANTHER" id="PTHR43047:SF74">
    <property type="entry name" value="HISTIDINE KINASE-RELATED"/>
    <property type="match status" value="1"/>
</dbReference>
<evidence type="ECO:0000256" key="3">
    <source>
        <dbReference type="ARBA" id="ARBA00022679"/>
    </source>
</evidence>
<dbReference type="EC" id="2.7.13.3" evidence="2"/>
<keyword evidence="5" id="KW-0902">Two-component regulatory system</keyword>
<keyword evidence="3 7" id="KW-0808">Transferase</keyword>
<dbReference type="PROSITE" id="PS50109">
    <property type="entry name" value="HIS_KIN"/>
    <property type="match status" value="1"/>
</dbReference>
<protein>
    <recommendedName>
        <fullName evidence="2">histidine kinase</fullName>
        <ecNumber evidence="2">2.7.13.3</ecNumber>
    </recommendedName>
</protein>